<keyword evidence="1" id="KW-0472">Membrane</keyword>
<evidence type="ECO:0000313" key="3">
    <source>
        <dbReference type="Proteomes" id="UP000305165"/>
    </source>
</evidence>
<gene>
    <name evidence="2" type="ORF">FAJ39_09355</name>
</gene>
<protein>
    <submittedName>
        <fullName evidence="2">Uncharacterized protein</fullName>
    </submittedName>
</protein>
<dbReference type="OrthoDB" id="2226469at2"/>
<evidence type="ECO:0000256" key="1">
    <source>
        <dbReference type="SAM" id="Phobius"/>
    </source>
</evidence>
<accession>A0A4T2GIM1</accession>
<organism evidence="2 3">
    <name type="scientific">Streptococcus suis</name>
    <dbReference type="NCBI Taxonomy" id="1307"/>
    <lineage>
        <taxon>Bacteria</taxon>
        <taxon>Bacillati</taxon>
        <taxon>Bacillota</taxon>
        <taxon>Bacilli</taxon>
        <taxon>Lactobacillales</taxon>
        <taxon>Streptococcaceae</taxon>
        <taxon>Streptococcus</taxon>
    </lineage>
</organism>
<sequence>MISYNRSSLIPFATAACLFVIALGLLTHSKTGENRFLMALVLLISALVFTGWGIFIRRQAPALVIGEQGFELRPTMFGPSSNFSWEDIVSIQYVVRQSEGLQYVILKKDLLFYGANRQFLISMPVGKLAEFDFNDVYHFIQEQAPHVTWEFADDVQFY</sequence>
<dbReference type="Proteomes" id="UP000305165">
    <property type="component" value="Unassembled WGS sequence"/>
</dbReference>
<dbReference type="PROSITE" id="PS51257">
    <property type="entry name" value="PROKAR_LIPOPROTEIN"/>
    <property type="match status" value="1"/>
</dbReference>
<proteinExistence type="predicted"/>
<keyword evidence="1" id="KW-0812">Transmembrane</keyword>
<name>A0A4T2GIM1_STRSU</name>
<comment type="caution">
    <text evidence="2">The sequence shown here is derived from an EMBL/GenBank/DDBJ whole genome shotgun (WGS) entry which is preliminary data.</text>
</comment>
<dbReference type="AlphaFoldDB" id="A0A4T2GIM1"/>
<reference evidence="2 3" key="1">
    <citation type="submission" date="2019-04" db="EMBL/GenBank/DDBJ databases">
        <title>Genome analysis of Streptococcus suis strain WUSS424.</title>
        <authorList>
            <person name="Chen H."/>
            <person name="Gao X."/>
            <person name="Wu Z."/>
        </authorList>
    </citation>
    <scope>NUCLEOTIDE SEQUENCE [LARGE SCALE GENOMIC DNA]</scope>
    <source>
        <strain evidence="2 3">WUSS424</strain>
    </source>
</reference>
<dbReference type="EMBL" id="SSXO01000006">
    <property type="protein sequence ID" value="TIH98642.1"/>
    <property type="molecule type" value="Genomic_DNA"/>
</dbReference>
<evidence type="ECO:0000313" key="2">
    <source>
        <dbReference type="EMBL" id="TIH98642.1"/>
    </source>
</evidence>
<feature type="transmembrane region" description="Helical" evidence="1">
    <location>
        <begin position="9"/>
        <end position="29"/>
    </location>
</feature>
<feature type="transmembrane region" description="Helical" evidence="1">
    <location>
        <begin position="35"/>
        <end position="55"/>
    </location>
</feature>
<keyword evidence="1" id="KW-1133">Transmembrane helix</keyword>